<dbReference type="Gene3D" id="3.40.50.300">
    <property type="entry name" value="P-loop containing nucleotide triphosphate hydrolases"/>
    <property type="match status" value="1"/>
</dbReference>
<sequence>MCDSCVGQETIRCEFADSTVLTIAHRLNTILDSDRVIVLDKGRVVEFNSPEVLLQDNRSIFHSMAKDAGLV</sequence>
<evidence type="ECO:0000313" key="5">
    <source>
        <dbReference type="EMBL" id="CAD7580405.1"/>
    </source>
</evidence>
<protein>
    <submittedName>
        <fullName evidence="5">(California timema) hypothetical protein</fullName>
    </submittedName>
</protein>
<gene>
    <name evidence="5" type="ORF">TCMB3V08_LOCUS12938</name>
</gene>
<keyword evidence="4" id="KW-0067">ATP-binding</keyword>
<keyword evidence="3" id="KW-0547">Nucleotide-binding</keyword>
<dbReference type="InterPro" id="IPR027417">
    <property type="entry name" value="P-loop_NTPase"/>
</dbReference>
<dbReference type="EMBL" id="OE199752">
    <property type="protein sequence ID" value="CAD7580405.1"/>
    <property type="molecule type" value="Genomic_DNA"/>
</dbReference>
<dbReference type="InterPro" id="IPR050173">
    <property type="entry name" value="ABC_transporter_C-like"/>
</dbReference>
<proteinExistence type="predicted"/>
<evidence type="ECO:0000256" key="2">
    <source>
        <dbReference type="ARBA" id="ARBA00022737"/>
    </source>
</evidence>
<evidence type="ECO:0000256" key="4">
    <source>
        <dbReference type="ARBA" id="ARBA00022840"/>
    </source>
</evidence>
<dbReference type="PANTHER" id="PTHR24223">
    <property type="entry name" value="ATP-BINDING CASSETTE SUB-FAMILY C"/>
    <property type="match status" value="1"/>
</dbReference>
<dbReference type="PANTHER" id="PTHR24223:SF443">
    <property type="entry name" value="MULTIDRUG-RESISTANCE LIKE PROTEIN 1, ISOFORM I"/>
    <property type="match status" value="1"/>
</dbReference>
<dbReference type="GO" id="GO:0042626">
    <property type="term" value="F:ATPase-coupled transmembrane transporter activity"/>
    <property type="evidence" value="ECO:0007669"/>
    <property type="project" value="TreeGrafter"/>
</dbReference>
<evidence type="ECO:0000256" key="3">
    <source>
        <dbReference type="ARBA" id="ARBA00022741"/>
    </source>
</evidence>
<dbReference type="AlphaFoldDB" id="A0A7R9PEZ4"/>
<keyword evidence="2" id="KW-0677">Repeat</keyword>
<organism evidence="5">
    <name type="scientific">Timema californicum</name>
    <name type="common">California timema</name>
    <name type="synonym">Walking stick</name>
    <dbReference type="NCBI Taxonomy" id="61474"/>
    <lineage>
        <taxon>Eukaryota</taxon>
        <taxon>Metazoa</taxon>
        <taxon>Ecdysozoa</taxon>
        <taxon>Arthropoda</taxon>
        <taxon>Hexapoda</taxon>
        <taxon>Insecta</taxon>
        <taxon>Pterygota</taxon>
        <taxon>Neoptera</taxon>
        <taxon>Polyneoptera</taxon>
        <taxon>Phasmatodea</taxon>
        <taxon>Timematodea</taxon>
        <taxon>Timematoidea</taxon>
        <taxon>Timematidae</taxon>
        <taxon>Timema</taxon>
    </lineage>
</organism>
<dbReference type="GO" id="GO:0016020">
    <property type="term" value="C:membrane"/>
    <property type="evidence" value="ECO:0007669"/>
    <property type="project" value="TreeGrafter"/>
</dbReference>
<evidence type="ECO:0000256" key="1">
    <source>
        <dbReference type="ARBA" id="ARBA00004127"/>
    </source>
</evidence>
<comment type="subcellular location">
    <subcellularLocation>
        <location evidence="1">Endomembrane system</location>
        <topology evidence="1">Multi-pass membrane protein</topology>
    </subcellularLocation>
</comment>
<accession>A0A7R9PEZ4</accession>
<dbReference type="SUPFAM" id="SSF52540">
    <property type="entry name" value="P-loop containing nucleoside triphosphate hydrolases"/>
    <property type="match status" value="1"/>
</dbReference>
<name>A0A7R9PEZ4_TIMCA</name>
<dbReference type="GO" id="GO:0005524">
    <property type="term" value="F:ATP binding"/>
    <property type="evidence" value="ECO:0007669"/>
    <property type="project" value="UniProtKB-KW"/>
</dbReference>
<reference evidence="5" key="1">
    <citation type="submission" date="2020-11" db="EMBL/GenBank/DDBJ databases">
        <authorList>
            <person name="Tran Van P."/>
        </authorList>
    </citation>
    <scope>NUCLEOTIDE SEQUENCE</scope>
</reference>
<dbReference type="GO" id="GO:0012505">
    <property type="term" value="C:endomembrane system"/>
    <property type="evidence" value="ECO:0007669"/>
    <property type="project" value="UniProtKB-SubCell"/>
</dbReference>